<dbReference type="Gene3D" id="2.40.110.10">
    <property type="entry name" value="Butyryl-CoA Dehydrogenase, subunit A, domain 2"/>
    <property type="match status" value="1"/>
</dbReference>
<evidence type="ECO:0000259" key="7">
    <source>
        <dbReference type="Pfam" id="PF02770"/>
    </source>
</evidence>
<keyword evidence="10" id="KW-1185">Reference proteome</keyword>
<feature type="domain" description="Acyl-CoA oxidase/dehydrogenase middle" evidence="7">
    <location>
        <begin position="139"/>
        <end position="242"/>
    </location>
</feature>
<comment type="similarity">
    <text evidence="2 5">Belongs to the acyl-CoA dehydrogenase family.</text>
</comment>
<accession>A0A543J6I3</accession>
<keyword evidence="3 5" id="KW-0285">Flavoprotein</keyword>
<evidence type="ECO:0000313" key="10">
    <source>
        <dbReference type="Proteomes" id="UP000316628"/>
    </source>
</evidence>
<evidence type="ECO:0000256" key="4">
    <source>
        <dbReference type="ARBA" id="ARBA00022827"/>
    </source>
</evidence>
<evidence type="ECO:0000259" key="6">
    <source>
        <dbReference type="Pfam" id="PF00441"/>
    </source>
</evidence>
<dbReference type="SUPFAM" id="SSF56645">
    <property type="entry name" value="Acyl-CoA dehydrogenase NM domain-like"/>
    <property type="match status" value="1"/>
</dbReference>
<feature type="domain" description="Acyl-CoA dehydrogenase/oxidase C-terminal" evidence="6">
    <location>
        <begin position="256"/>
        <end position="400"/>
    </location>
</feature>
<dbReference type="PANTHER" id="PTHR43884">
    <property type="entry name" value="ACYL-COA DEHYDROGENASE"/>
    <property type="match status" value="1"/>
</dbReference>
<feature type="domain" description="Acyl-CoA dehydrogenase/oxidase N-terminal" evidence="8">
    <location>
        <begin position="23"/>
        <end position="132"/>
    </location>
</feature>
<protein>
    <submittedName>
        <fullName evidence="9">Alkylation response protein AidB-like acyl-CoA dehydrogenase</fullName>
    </submittedName>
</protein>
<proteinExistence type="inferred from homology"/>
<dbReference type="InterPro" id="IPR037069">
    <property type="entry name" value="AcylCoA_DH/ox_N_sf"/>
</dbReference>
<dbReference type="InterPro" id="IPR009075">
    <property type="entry name" value="AcylCo_DH/oxidase_C"/>
</dbReference>
<keyword evidence="5" id="KW-0560">Oxidoreductase</keyword>
<dbReference type="AlphaFoldDB" id="A0A543J6I3"/>
<evidence type="ECO:0000256" key="5">
    <source>
        <dbReference type="RuleBase" id="RU362125"/>
    </source>
</evidence>
<dbReference type="InterPro" id="IPR006091">
    <property type="entry name" value="Acyl-CoA_Oxase/DH_mid-dom"/>
</dbReference>
<dbReference type="Pfam" id="PF00441">
    <property type="entry name" value="Acyl-CoA_dh_1"/>
    <property type="match status" value="1"/>
</dbReference>
<reference evidence="9 10" key="1">
    <citation type="submission" date="2019-06" db="EMBL/GenBank/DDBJ databases">
        <title>Sequencing the genomes of 1000 actinobacteria strains.</title>
        <authorList>
            <person name="Klenk H.-P."/>
        </authorList>
    </citation>
    <scope>NUCLEOTIDE SEQUENCE [LARGE SCALE GENOMIC DNA]</scope>
    <source>
        <strain evidence="9 10">DSM 45456</strain>
    </source>
</reference>
<dbReference type="InterPro" id="IPR036250">
    <property type="entry name" value="AcylCo_DH-like_C"/>
</dbReference>
<organism evidence="9 10">
    <name type="scientific">Saccharothrix saharensis</name>
    <dbReference type="NCBI Taxonomy" id="571190"/>
    <lineage>
        <taxon>Bacteria</taxon>
        <taxon>Bacillati</taxon>
        <taxon>Actinomycetota</taxon>
        <taxon>Actinomycetes</taxon>
        <taxon>Pseudonocardiales</taxon>
        <taxon>Pseudonocardiaceae</taxon>
        <taxon>Saccharothrix</taxon>
    </lineage>
</organism>
<dbReference type="Gene3D" id="1.10.540.10">
    <property type="entry name" value="Acyl-CoA dehydrogenase/oxidase, N-terminal domain"/>
    <property type="match status" value="1"/>
</dbReference>
<dbReference type="Gene3D" id="1.20.140.10">
    <property type="entry name" value="Butyryl-CoA Dehydrogenase, subunit A, domain 3"/>
    <property type="match status" value="1"/>
</dbReference>
<dbReference type="Pfam" id="PF02770">
    <property type="entry name" value="Acyl-CoA_dh_M"/>
    <property type="match status" value="1"/>
</dbReference>
<dbReference type="EMBL" id="VFPP01000001">
    <property type="protein sequence ID" value="TQM78402.1"/>
    <property type="molecule type" value="Genomic_DNA"/>
</dbReference>
<dbReference type="Pfam" id="PF02771">
    <property type="entry name" value="Acyl-CoA_dh_N"/>
    <property type="match status" value="1"/>
</dbReference>
<evidence type="ECO:0000313" key="9">
    <source>
        <dbReference type="EMBL" id="TQM78402.1"/>
    </source>
</evidence>
<evidence type="ECO:0000256" key="2">
    <source>
        <dbReference type="ARBA" id="ARBA00009347"/>
    </source>
</evidence>
<sequence length="409" mass="43840">MSTTTAHARTPDFELNFDRLPHEISAFQSTVRAFAQDVVLPRARQLDQAAADDFDWDLVREGYSLGLARVAIPQQFGGLGLGMLGISVAMEELAAADPGVALVFGATMLGQTPILYSGDPHLQSRYLPRFAGDEPVLACNAVTEEEAGCDLIIPANAVHARDVMTARREGDHYVLNGRKKFITNARFAAFASVFANLEGHPGATGLTSFIVDLDQPGVERGPVADKMGYRACLGSELTFTDVVVPVENVVGGELGGMAINMAQSNMARASVAGISTGVARGAFEKARAWCGERVQGGKPLREHQFTAAKLAEMAAKIDAARLLYMYAANKVDNELPAPEYEPAAAKFFADRVAIEVADAAVSLVGARGYLRDHGVEKMLRDAYGARIYEGTPEVLALAITDCLYRADEL</sequence>
<dbReference type="RefSeq" id="WP_141975144.1">
    <property type="nucleotide sequence ID" value="NZ_VFPP01000001.1"/>
</dbReference>
<evidence type="ECO:0000259" key="8">
    <source>
        <dbReference type="Pfam" id="PF02771"/>
    </source>
</evidence>
<dbReference type="InterPro" id="IPR046373">
    <property type="entry name" value="Acyl-CoA_Oxase/DH_mid-dom_sf"/>
</dbReference>
<gene>
    <name evidence="9" type="ORF">FHX81_0669</name>
</gene>
<dbReference type="InterPro" id="IPR013786">
    <property type="entry name" value="AcylCoA_DH/ox_N"/>
</dbReference>
<keyword evidence="4 5" id="KW-0274">FAD</keyword>
<evidence type="ECO:0000256" key="3">
    <source>
        <dbReference type="ARBA" id="ARBA00022630"/>
    </source>
</evidence>
<dbReference type="GO" id="GO:0003995">
    <property type="term" value="F:acyl-CoA dehydrogenase activity"/>
    <property type="evidence" value="ECO:0007669"/>
    <property type="project" value="TreeGrafter"/>
</dbReference>
<evidence type="ECO:0000256" key="1">
    <source>
        <dbReference type="ARBA" id="ARBA00001974"/>
    </source>
</evidence>
<dbReference type="OrthoDB" id="2769798at2"/>
<dbReference type="GO" id="GO:0050660">
    <property type="term" value="F:flavin adenine dinucleotide binding"/>
    <property type="evidence" value="ECO:0007669"/>
    <property type="project" value="InterPro"/>
</dbReference>
<comment type="caution">
    <text evidence="9">The sequence shown here is derived from an EMBL/GenBank/DDBJ whole genome shotgun (WGS) entry which is preliminary data.</text>
</comment>
<dbReference type="SUPFAM" id="SSF47203">
    <property type="entry name" value="Acyl-CoA dehydrogenase C-terminal domain-like"/>
    <property type="match status" value="1"/>
</dbReference>
<dbReference type="InterPro" id="IPR009100">
    <property type="entry name" value="AcylCoA_DH/oxidase_NM_dom_sf"/>
</dbReference>
<dbReference type="Proteomes" id="UP000316628">
    <property type="component" value="Unassembled WGS sequence"/>
</dbReference>
<dbReference type="PANTHER" id="PTHR43884:SF12">
    <property type="entry name" value="ISOVALERYL-COA DEHYDROGENASE, MITOCHONDRIAL-RELATED"/>
    <property type="match status" value="1"/>
</dbReference>
<name>A0A543J6I3_9PSEU</name>
<comment type="cofactor">
    <cofactor evidence="1 5">
        <name>FAD</name>
        <dbReference type="ChEBI" id="CHEBI:57692"/>
    </cofactor>
</comment>